<keyword evidence="3 8" id="KW-0812">Transmembrane</keyword>
<sequence>MILHSIRFIVILSLTLFSSPHAAYLSGDGGEQAWTQPSPVKKHKLVYPAGILPWSRKTSKANTDTTTPAVTQSSWSATHNDISHPSLTTLLTALDSSPYLDSEIQNNVVNAPEYTTSPDQRRTEMRLSDTWVFGKSIAVAQRSDKTGLKQKQTDALTTLQNTRGMMEEFSRRPPHLGTISPKDRKLYSISSYRLVEVSNPVTPLKLDSMPSRTDSLDKVHEGQYEKNDSLVSLKEETSRPTPGLTARTLLPGVLSLDEWNEDVTESSSQPDCNIDTTGVCNSSNPLWSLGLPDNLSNTLTPASPMLPPLNMTPPPSIVTTQPFLVPLFSDWNAAMATWGLAWELQVYGLGCVFSLVAVLSALSLLCLPLCQPSGCANFTLLHLLQLLIGSSRAFWLIYDPYGQKERLPVAWARVLHEAGYPCLTGAFGMLLVLLSPQLLSQNALRRSICCLAALMLLHMATVMGTVGILWIFPSFPVISLLPPAAFLVLSCLLSTSYLLLYCCARIEAKHIYRLRENSPDRLACQASQWPLSEAGVWERAAGMGLFSALFLLACAGLRLFAILHVLGLTGSTLGLTPWHWWVFQLSCRVCEACVCLTLALILTHPLLCCGVAHPKLNHWSSWFNRSSTRSTMITKPQILSSGWTKKTGEALHESMSQHESESVPLYTLAELPIGEPEGLDLNYPRSPQLASAQLPKNGLLLSQPSFVSLDCDSTVDLRPPSPIDLGRSIDEALNSEALFHRSLFSSSRLSLSTRGPPDGQPCRGMPAEPSLYRTASCGEMDLPSAPSPPVLRSSAAWKASNFSSLRGGTRSHGGQAAFYTGFGSGRHSQKQYQALGTLSSRESLYDQQHIRTQADELAVQAEFMNVCRQIDALSVCSDTIEL</sequence>
<feature type="transmembrane region" description="Helical" evidence="8">
    <location>
        <begin position="379"/>
        <end position="398"/>
    </location>
</feature>
<keyword evidence="4 9" id="KW-0732">Signal</keyword>
<feature type="compositionally biased region" description="Basic and acidic residues" evidence="7">
    <location>
        <begin position="214"/>
        <end position="238"/>
    </location>
</feature>
<name>A0AAD5FPU8_SILAS</name>
<dbReference type="AlphaFoldDB" id="A0AAD5FPU8"/>
<proteinExistence type="predicted"/>
<keyword evidence="12" id="KW-1185">Reference proteome</keyword>
<evidence type="ECO:0000256" key="3">
    <source>
        <dbReference type="ARBA" id="ARBA00022692"/>
    </source>
</evidence>
<keyword evidence="2" id="KW-0597">Phosphoprotein</keyword>
<feature type="signal peptide" evidence="9">
    <location>
        <begin position="1"/>
        <end position="22"/>
    </location>
</feature>
<feature type="chain" id="PRO_5042105664" evidence="9">
    <location>
        <begin position="23"/>
        <end position="882"/>
    </location>
</feature>
<evidence type="ECO:0000313" key="11">
    <source>
        <dbReference type="EMBL" id="KAI5623833.1"/>
    </source>
</evidence>
<keyword evidence="5 8" id="KW-1133">Transmembrane helix</keyword>
<evidence type="ECO:0000259" key="10">
    <source>
        <dbReference type="Pfam" id="PF25987"/>
    </source>
</evidence>
<dbReference type="PANTHER" id="PTHR35578:SF6">
    <property type="entry name" value="PROLINE-RICH TRANSMEMBRANE PROTEIN 4"/>
    <property type="match status" value="1"/>
</dbReference>
<evidence type="ECO:0000256" key="9">
    <source>
        <dbReference type="SAM" id="SignalP"/>
    </source>
</evidence>
<comment type="caution">
    <text evidence="11">The sequence shown here is derived from an EMBL/GenBank/DDBJ whole genome shotgun (WGS) entry which is preliminary data.</text>
</comment>
<dbReference type="InterPro" id="IPR052836">
    <property type="entry name" value="PRRT_domain-containing"/>
</dbReference>
<evidence type="ECO:0000256" key="4">
    <source>
        <dbReference type="ARBA" id="ARBA00022729"/>
    </source>
</evidence>
<feature type="transmembrane region" description="Helical" evidence="8">
    <location>
        <begin position="346"/>
        <end position="367"/>
    </location>
</feature>
<organism evidence="11 12">
    <name type="scientific">Silurus asotus</name>
    <name type="common">Amur catfish</name>
    <name type="synonym">Parasilurus asotus</name>
    <dbReference type="NCBI Taxonomy" id="30991"/>
    <lineage>
        <taxon>Eukaryota</taxon>
        <taxon>Metazoa</taxon>
        <taxon>Chordata</taxon>
        <taxon>Craniata</taxon>
        <taxon>Vertebrata</taxon>
        <taxon>Euteleostomi</taxon>
        <taxon>Actinopterygii</taxon>
        <taxon>Neopterygii</taxon>
        <taxon>Teleostei</taxon>
        <taxon>Ostariophysi</taxon>
        <taxon>Siluriformes</taxon>
        <taxon>Siluridae</taxon>
        <taxon>Silurus</taxon>
    </lineage>
</organism>
<reference evidence="11" key="1">
    <citation type="submission" date="2018-07" db="EMBL/GenBank/DDBJ databases">
        <title>Comparative genomics of catfishes provides insights into carnivory and benthic adaptation.</title>
        <authorList>
            <person name="Zhang Y."/>
            <person name="Wang D."/>
            <person name="Peng Z."/>
            <person name="Zheng S."/>
            <person name="Shao F."/>
            <person name="Tao W."/>
        </authorList>
    </citation>
    <scope>NUCLEOTIDE SEQUENCE</scope>
    <source>
        <strain evidence="11">Chongqing</strain>
    </source>
</reference>
<dbReference type="Proteomes" id="UP001205998">
    <property type="component" value="Unassembled WGS sequence"/>
</dbReference>
<accession>A0AAD5FPU8</accession>
<dbReference type="EMBL" id="MU551596">
    <property type="protein sequence ID" value="KAI5623833.1"/>
    <property type="molecule type" value="Genomic_DNA"/>
</dbReference>
<protein>
    <submittedName>
        <fullName evidence="11">Proline-rich transmembrane protein 4-like</fullName>
    </submittedName>
</protein>
<feature type="transmembrane region" description="Helical" evidence="8">
    <location>
        <begin position="545"/>
        <end position="566"/>
    </location>
</feature>
<feature type="region of interest" description="Disordered" evidence="7">
    <location>
        <begin position="206"/>
        <end position="246"/>
    </location>
</feature>
<evidence type="ECO:0000313" key="12">
    <source>
        <dbReference type="Proteomes" id="UP001205998"/>
    </source>
</evidence>
<feature type="domain" description="Proline-rich transmembrane protein 3/4" evidence="10">
    <location>
        <begin position="329"/>
        <end position="609"/>
    </location>
</feature>
<comment type="subcellular location">
    <subcellularLocation>
        <location evidence="1">Membrane</location>
        <topology evidence="1">Multi-pass membrane protein</topology>
    </subcellularLocation>
</comment>
<dbReference type="Pfam" id="PF25987">
    <property type="entry name" value="PRRT3"/>
    <property type="match status" value="1"/>
</dbReference>
<evidence type="ECO:0000256" key="8">
    <source>
        <dbReference type="SAM" id="Phobius"/>
    </source>
</evidence>
<gene>
    <name evidence="11" type="ORF">C0J50_16514</name>
</gene>
<dbReference type="PANTHER" id="PTHR35578">
    <property type="entry name" value="PROLINE-RICH TRANSMEMBRANE PROTEIN 4-RELATED"/>
    <property type="match status" value="1"/>
</dbReference>
<feature type="transmembrane region" description="Helical" evidence="8">
    <location>
        <begin position="448"/>
        <end position="472"/>
    </location>
</feature>
<dbReference type="InterPro" id="IPR059081">
    <property type="entry name" value="PRRT3-4"/>
</dbReference>
<feature type="transmembrane region" description="Helical" evidence="8">
    <location>
        <begin position="418"/>
        <end position="436"/>
    </location>
</feature>
<feature type="transmembrane region" description="Helical" evidence="8">
    <location>
        <begin position="484"/>
        <end position="504"/>
    </location>
</feature>
<evidence type="ECO:0000256" key="5">
    <source>
        <dbReference type="ARBA" id="ARBA00022989"/>
    </source>
</evidence>
<evidence type="ECO:0000256" key="1">
    <source>
        <dbReference type="ARBA" id="ARBA00004141"/>
    </source>
</evidence>
<evidence type="ECO:0000256" key="7">
    <source>
        <dbReference type="SAM" id="MobiDB-lite"/>
    </source>
</evidence>
<evidence type="ECO:0000256" key="6">
    <source>
        <dbReference type="ARBA" id="ARBA00023136"/>
    </source>
</evidence>
<keyword evidence="6 8" id="KW-0472">Membrane</keyword>
<evidence type="ECO:0000256" key="2">
    <source>
        <dbReference type="ARBA" id="ARBA00022553"/>
    </source>
</evidence>